<gene>
    <name evidence="2" type="ORF">E7811_14030</name>
</gene>
<sequence length="224" mass="23981">MTVRMRKGLRAFGLAMAGVAMLSAKPALSHPHVFIDAGVEVIFDAGGQAEALRIEWAYDELFSLVVIEEQGLDPDMDGVLTEAENAAINGFDMEWDADFPGDTYALSGETPLALSRPAESSARYEGGRLISTHLRRFETPVAMTAPLVVQVYDPGFYTSYVIAKATTLTGSPPEGCEAVIYEPDRAAADAILAQALEEYAGEDAEFPAIGAAYAEEVRITCPAP</sequence>
<proteinExistence type="predicted"/>
<dbReference type="AlphaFoldDB" id="A0A4S3MKC2"/>
<comment type="caution">
    <text evidence="2">The sequence shown here is derived from an EMBL/GenBank/DDBJ whole genome shotgun (WGS) entry which is preliminary data.</text>
</comment>
<feature type="signal peptide" evidence="1">
    <location>
        <begin position="1"/>
        <end position="29"/>
    </location>
</feature>
<evidence type="ECO:0000313" key="2">
    <source>
        <dbReference type="EMBL" id="THD82193.1"/>
    </source>
</evidence>
<feature type="chain" id="PRO_5020254235" evidence="1">
    <location>
        <begin position="30"/>
        <end position="224"/>
    </location>
</feature>
<name>A0A4S3MKC2_9RHOB</name>
<dbReference type="OrthoDB" id="1679673at2"/>
<reference evidence="2 3" key="1">
    <citation type="submission" date="2019-04" db="EMBL/GenBank/DDBJ databases">
        <title>Draft genome sequence of Gemmobacter aestuarii sp. nov.</title>
        <authorList>
            <person name="Hameed A."/>
            <person name="Lin S.-Y."/>
            <person name="Shahina M."/>
            <person name="Lai W.-A."/>
            <person name="Young C.-C."/>
        </authorList>
    </citation>
    <scope>NUCLEOTIDE SEQUENCE [LARGE SCALE GENOMIC DNA]</scope>
    <source>
        <strain evidence="2 3">CC-PW-75</strain>
    </source>
</reference>
<accession>A0A4S3MKC2</accession>
<dbReference type="InterPro" id="IPR010412">
    <property type="entry name" value="DUF1007"/>
</dbReference>
<dbReference type="EMBL" id="SSND01000004">
    <property type="protein sequence ID" value="THD82193.1"/>
    <property type="molecule type" value="Genomic_DNA"/>
</dbReference>
<dbReference type="Pfam" id="PF06226">
    <property type="entry name" value="DUF1007"/>
    <property type="match status" value="1"/>
</dbReference>
<dbReference type="Proteomes" id="UP000309450">
    <property type="component" value="Unassembled WGS sequence"/>
</dbReference>
<evidence type="ECO:0000313" key="3">
    <source>
        <dbReference type="Proteomes" id="UP000309450"/>
    </source>
</evidence>
<keyword evidence="1" id="KW-0732">Signal</keyword>
<organism evidence="2 3">
    <name type="scientific">Aliigemmobacter aestuarii</name>
    <dbReference type="NCBI Taxonomy" id="1445661"/>
    <lineage>
        <taxon>Bacteria</taxon>
        <taxon>Pseudomonadati</taxon>
        <taxon>Pseudomonadota</taxon>
        <taxon>Alphaproteobacteria</taxon>
        <taxon>Rhodobacterales</taxon>
        <taxon>Paracoccaceae</taxon>
        <taxon>Aliigemmobacter</taxon>
    </lineage>
</organism>
<protein>
    <submittedName>
        <fullName evidence="2">DUF1007 family protein</fullName>
    </submittedName>
</protein>
<keyword evidence="3" id="KW-1185">Reference proteome</keyword>
<evidence type="ECO:0000256" key="1">
    <source>
        <dbReference type="SAM" id="SignalP"/>
    </source>
</evidence>